<dbReference type="PANTHER" id="PTHR10928:SF2">
    <property type="entry name" value="SUPPRESSOR OF FUSED HOMOLOG"/>
    <property type="match status" value="1"/>
</dbReference>
<proteinExistence type="predicted"/>
<name>C3ZIN8_BRAFL</name>
<evidence type="ECO:0000259" key="2">
    <source>
        <dbReference type="Pfam" id="PF05076"/>
    </source>
</evidence>
<protein>
    <submittedName>
        <fullName evidence="3">Suppressor of fused protein-like protein</fullName>
    </submittedName>
</protein>
<reference evidence="3" key="1">
    <citation type="journal article" date="2008" name="Nature">
        <title>The amphioxus genome and the evolution of the chordate karyotype.</title>
        <authorList>
            <consortium name="US DOE Joint Genome Institute (JGI-PGF)"/>
            <person name="Putnam N.H."/>
            <person name="Butts T."/>
            <person name="Ferrier D.E.K."/>
            <person name="Furlong R.F."/>
            <person name="Hellsten U."/>
            <person name="Kawashima T."/>
            <person name="Robinson-Rechavi M."/>
            <person name="Shoguchi E."/>
            <person name="Terry A."/>
            <person name="Yu J.-K."/>
            <person name="Benito-Gutierrez E.L."/>
            <person name="Dubchak I."/>
            <person name="Garcia-Fernandez J."/>
            <person name="Gibson-Brown J.J."/>
            <person name="Grigoriev I.V."/>
            <person name="Horton A.C."/>
            <person name="de Jong P.J."/>
            <person name="Jurka J."/>
            <person name="Kapitonov V.V."/>
            <person name="Kohara Y."/>
            <person name="Kuroki Y."/>
            <person name="Lindquist E."/>
            <person name="Lucas S."/>
            <person name="Osoegawa K."/>
            <person name="Pennacchio L.A."/>
            <person name="Salamov A.A."/>
            <person name="Satou Y."/>
            <person name="Sauka-Spengler T."/>
            <person name="Schmutz J."/>
            <person name="Shin-I T."/>
            <person name="Toyoda A."/>
            <person name="Bronner-Fraser M."/>
            <person name="Fujiyama A."/>
            <person name="Holland L.Z."/>
            <person name="Holland P.W.H."/>
            <person name="Satoh N."/>
            <person name="Rokhsar D.S."/>
        </authorList>
    </citation>
    <scope>NUCLEOTIDE SEQUENCE [LARGE SCALE GENOMIC DNA]</scope>
    <source>
        <strain evidence="3">S238N-H82</strain>
        <tissue evidence="3">Testes</tissue>
    </source>
</reference>
<feature type="region of interest" description="Disordered" evidence="1">
    <location>
        <begin position="1"/>
        <end position="32"/>
    </location>
</feature>
<dbReference type="EMBL" id="GG666628">
    <property type="protein sequence ID" value="EEN47573.1"/>
    <property type="molecule type" value="Genomic_DNA"/>
</dbReference>
<evidence type="ECO:0000313" key="3">
    <source>
        <dbReference type="EMBL" id="EEN47573.1"/>
    </source>
</evidence>
<dbReference type="PANTHER" id="PTHR10928">
    <property type="entry name" value="SUPPRESSOR OF FUSED"/>
    <property type="match status" value="1"/>
</dbReference>
<sequence>MESGPPHLSPVPGTEAVPHHHPHPGVPGMPMPPQMMPMTTPVGLQAIYQACRRLLGGPDPLDYISMYSNPGDPNRGIPAHWHYVSFGLSDLYGDGRVHDELTKMESGPPHLSPVPGTEAVPHHHPHPGVPGMPMPPQMMPMTTPVGLQAIYQACRRLYADQPNPLQVTAVVKYCSESRIQHMLMAEDPLLQSIMSPMGTINFIQIIGVTAEELQAAQRWNGPGILELLRNVPVAGGPWLLTDMRRGETIFEKDPQLQVKSEQIKAELRRGLMGQHGSGAAGFGTGAGADFTDHVNHNTDRERKDSLSSSGSTEEVKPGELQRSQTMDAVHIKINKEAGTLLPLVMSSTESHSNMWKEILLCLCGITTLAFASPVG</sequence>
<feature type="region of interest" description="Disordered" evidence="1">
    <location>
        <begin position="284"/>
        <end position="325"/>
    </location>
</feature>
<gene>
    <name evidence="3" type="ORF">BRAFLDRAFT_105096</name>
</gene>
<evidence type="ECO:0000256" key="1">
    <source>
        <dbReference type="SAM" id="MobiDB-lite"/>
    </source>
</evidence>
<feature type="domain" description="Suppressor of fused-like" evidence="2">
    <location>
        <begin position="57"/>
        <end position="100"/>
    </location>
</feature>
<dbReference type="InterPro" id="IPR007768">
    <property type="entry name" value="Suppressor_of_fused"/>
</dbReference>
<dbReference type="AlphaFoldDB" id="C3ZIN8"/>
<dbReference type="STRING" id="7739.C3ZIN8"/>
<dbReference type="Pfam" id="PF05076">
    <property type="entry name" value="SUFU"/>
    <property type="match status" value="2"/>
</dbReference>
<dbReference type="InterPro" id="IPR037181">
    <property type="entry name" value="SUFU_N"/>
</dbReference>
<feature type="domain" description="Suppressor of fused-like" evidence="2">
    <location>
        <begin position="171"/>
        <end position="245"/>
    </location>
</feature>
<accession>C3ZIN8</accession>
<dbReference type="InterPro" id="IPR020941">
    <property type="entry name" value="SUFU-like_domain"/>
</dbReference>
<dbReference type="SUPFAM" id="SSF103359">
    <property type="entry name" value="Suppressor of Fused, N-terminal domain"/>
    <property type="match status" value="2"/>
</dbReference>
<dbReference type="InParanoid" id="C3ZIN8"/>
<feature type="region of interest" description="Disordered" evidence="1">
    <location>
        <begin position="105"/>
        <end position="125"/>
    </location>
</feature>
<dbReference type="eggNOG" id="ENOG502QT57">
    <property type="taxonomic scope" value="Eukaryota"/>
</dbReference>
<feature type="compositionally biased region" description="Basic and acidic residues" evidence="1">
    <location>
        <begin position="290"/>
        <end position="305"/>
    </location>
</feature>
<organism>
    <name type="scientific">Branchiostoma floridae</name>
    <name type="common">Florida lancelet</name>
    <name type="synonym">Amphioxus</name>
    <dbReference type="NCBI Taxonomy" id="7739"/>
    <lineage>
        <taxon>Eukaryota</taxon>
        <taxon>Metazoa</taxon>
        <taxon>Chordata</taxon>
        <taxon>Cephalochordata</taxon>
        <taxon>Leptocardii</taxon>
        <taxon>Amphioxiformes</taxon>
        <taxon>Branchiostomatidae</taxon>
        <taxon>Branchiostoma</taxon>
    </lineage>
</organism>